<organism evidence="5 6">
    <name type="scientific">Ktedonosporobacter rubrisoli</name>
    <dbReference type="NCBI Taxonomy" id="2509675"/>
    <lineage>
        <taxon>Bacteria</taxon>
        <taxon>Bacillati</taxon>
        <taxon>Chloroflexota</taxon>
        <taxon>Ktedonobacteria</taxon>
        <taxon>Ktedonobacterales</taxon>
        <taxon>Ktedonosporobacteraceae</taxon>
        <taxon>Ktedonosporobacter</taxon>
    </lineage>
</organism>
<dbReference type="PRINTS" id="PR00598">
    <property type="entry name" value="HTHMARR"/>
</dbReference>
<keyword evidence="6" id="KW-1185">Reference proteome</keyword>
<dbReference type="PANTHER" id="PTHR33164:SF64">
    <property type="entry name" value="TRANSCRIPTIONAL REGULATOR SLYA"/>
    <property type="match status" value="1"/>
</dbReference>
<evidence type="ECO:0000256" key="1">
    <source>
        <dbReference type="ARBA" id="ARBA00023015"/>
    </source>
</evidence>
<feature type="domain" description="HTH marR-type" evidence="4">
    <location>
        <begin position="1"/>
        <end position="136"/>
    </location>
</feature>
<dbReference type="InterPro" id="IPR039422">
    <property type="entry name" value="MarR/SlyA-like"/>
</dbReference>
<proteinExistence type="predicted"/>
<dbReference type="InterPro" id="IPR036388">
    <property type="entry name" value="WH-like_DNA-bd_sf"/>
</dbReference>
<keyword evidence="2" id="KW-0238">DNA-binding</keyword>
<dbReference type="AlphaFoldDB" id="A0A4P6JN67"/>
<evidence type="ECO:0000256" key="3">
    <source>
        <dbReference type="ARBA" id="ARBA00023163"/>
    </source>
</evidence>
<dbReference type="Gene3D" id="1.10.10.10">
    <property type="entry name" value="Winged helix-like DNA-binding domain superfamily/Winged helix DNA-binding domain"/>
    <property type="match status" value="1"/>
</dbReference>
<dbReference type="GO" id="GO:0003677">
    <property type="term" value="F:DNA binding"/>
    <property type="evidence" value="ECO:0007669"/>
    <property type="project" value="UniProtKB-KW"/>
</dbReference>
<evidence type="ECO:0000256" key="2">
    <source>
        <dbReference type="ARBA" id="ARBA00023125"/>
    </source>
</evidence>
<dbReference type="GO" id="GO:0003700">
    <property type="term" value="F:DNA-binding transcription factor activity"/>
    <property type="evidence" value="ECO:0007669"/>
    <property type="project" value="InterPro"/>
</dbReference>
<name>A0A4P6JN67_KTERU</name>
<dbReference type="OrthoDB" id="160755at2"/>
<dbReference type="Proteomes" id="UP000290365">
    <property type="component" value="Chromosome"/>
</dbReference>
<dbReference type="PROSITE" id="PS50995">
    <property type="entry name" value="HTH_MARR_2"/>
    <property type="match status" value="1"/>
</dbReference>
<evidence type="ECO:0000259" key="4">
    <source>
        <dbReference type="PROSITE" id="PS50995"/>
    </source>
</evidence>
<dbReference type="Pfam" id="PF01047">
    <property type="entry name" value="MarR"/>
    <property type="match status" value="1"/>
</dbReference>
<protein>
    <submittedName>
        <fullName evidence="5">MarR family transcriptional regulator</fullName>
    </submittedName>
</protein>
<dbReference type="SMART" id="SM00347">
    <property type="entry name" value="HTH_MARR"/>
    <property type="match status" value="1"/>
</dbReference>
<dbReference type="SUPFAM" id="SSF46785">
    <property type="entry name" value="Winged helix' DNA-binding domain"/>
    <property type="match status" value="1"/>
</dbReference>
<dbReference type="GO" id="GO:0006950">
    <property type="term" value="P:response to stress"/>
    <property type="evidence" value="ECO:0007669"/>
    <property type="project" value="TreeGrafter"/>
</dbReference>
<evidence type="ECO:0000313" key="6">
    <source>
        <dbReference type="Proteomes" id="UP000290365"/>
    </source>
</evidence>
<dbReference type="InterPro" id="IPR000835">
    <property type="entry name" value="HTH_MarR-typ"/>
</dbReference>
<gene>
    <name evidence="5" type="ORF">EPA93_12270</name>
</gene>
<evidence type="ECO:0000313" key="5">
    <source>
        <dbReference type="EMBL" id="QBD76738.1"/>
    </source>
</evidence>
<dbReference type="EMBL" id="CP035758">
    <property type="protein sequence ID" value="QBD76738.1"/>
    <property type="molecule type" value="Genomic_DNA"/>
</dbReference>
<sequence length="141" mass="16270">MNCPEMPALLVIKLAHSIALDMERRLKNYGVTMPQWTLLKQLWQQEGRSQVELQELLGLDKATITGLVQRMSQMELIQRRTDPLDKRVQRVFLTAQGRALEQITTALVEEVNAHALADFSADERDFFLRLLARAFYNSAER</sequence>
<dbReference type="PANTHER" id="PTHR33164">
    <property type="entry name" value="TRANSCRIPTIONAL REGULATOR, MARR FAMILY"/>
    <property type="match status" value="1"/>
</dbReference>
<keyword evidence="1" id="KW-0805">Transcription regulation</keyword>
<dbReference type="RefSeq" id="WP_129887803.1">
    <property type="nucleotide sequence ID" value="NZ_CP035758.1"/>
</dbReference>
<dbReference type="InterPro" id="IPR036390">
    <property type="entry name" value="WH_DNA-bd_sf"/>
</dbReference>
<keyword evidence="3" id="KW-0804">Transcription</keyword>
<accession>A0A4P6JN67</accession>
<reference evidence="5 6" key="1">
    <citation type="submission" date="2019-01" db="EMBL/GenBank/DDBJ databases">
        <title>Ktedonosporobacter rubrisoli SCAWS-G2.</title>
        <authorList>
            <person name="Huang Y."/>
            <person name="Yan B."/>
        </authorList>
    </citation>
    <scope>NUCLEOTIDE SEQUENCE [LARGE SCALE GENOMIC DNA]</scope>
    <source>
        <strain evidence="5 6">SCAWS-G2</strain>
    </source>
</reference>
<dbReference type="KEGG" id="kbs:EPA93_12270"/>